<evidence type="ECO:0000313" key="4">
    <source>
        <dbReference type="Proteomes" id="UP001225356"/>
    </source>
</evidence>
<dbReference type="InterPro" id="IPR036291">
    <property type="entry name" value="NAD(P)-bd_dom_sf"/>
</dbReference>
<keyword evidence="4" id="KW-1185">Reference proteome</keyword>
<keyword evidence="3" id="KW-0378">Hydrolase</keyword>
<evidence type="ECO:0000313" key="3">
    <source>
        <dbReference type="EMBL" id="MDP9849796.1"/>
    </source>
</evidence>
<dbReference type="EMBL" id="JAUSQU010000001">
    <property type="protein sequence ID" value="MDP9849796.1"/>
    <property type="molecule type" value="Genomic_DNA"/>
</dbReference>
<dbReference type="EC" id="3.1.1.-" evidence="3"/>
<evidence type="ECO:0000259" key="2">
    <source>
        <dbReference type="SMART" id="SM00829"/>
    </source>
</evidence>
<feature type="domain" description="Enoyl reductase (ER)" evidence="2">
    <location>
        <begin position="11"/>
        <end position="303"/>
    </location>
</feature>
<dbReference type="CDD" id="cd05289">
    <property type="entry name" value="MDR_like_2"/>
    <property type="match status" value="1"/>
</dbReference>
<sequence>MSRAIRYARYGGPEVLTLDEVPVPDPGPGEVRVAVRAAGVNGIDWKLRRGFLAGGRLLDGPVGTGVEFAGVVDALGAGVRDWNVGQAVFGHVPSGAVATHVRVAAEGLLAKPDRLSFEQAAALPVAAETAYRTLRQLDVKHGRTLLVHAVAGGVGLVAAQLARAWDAEVVGTAGAVHHDFLRELGVRPVTYGDGLAERVRAAAPEGVDAVLDASGRDVLALSVELTGDPEKVVTIADGRAAEHGVRFSTGADGVPLPEVFAEIFPLLEWGALRLPIERTFPLERAADAYRLSEEGHLLGKIVIVVA</sequence>
<gene>
    <name evidence="3" type="ORF">J2853_009007</name>
</gene>
<reference evidence="3 4" key="1">
    <citation type="submission" date="2023-07" db="EMBL/GenBank/DDBJ databases">
        <title>Sequencing the genomes of 1000 actinobacteria strains.</title>
        <authorList>
            <person name="Klenk H.-P."/>
        </authorList>
    </citation>
    <scope>NUCLEOTIDE SEQUENCE [LARGE SCALE GENOMIC DNA]</scope>
    <source>
        <strain evidence="3 4">DSM 46740</strain>
    </source>
</reference>
<proteinExistence type="predicted"/>
<accession>A0ABT9QSY7</accession>
<dbReference type="Gene3D" id="3.40.50.720">
    <property type="entry name" value="NAD(P)-binding Rossmann-like Domain"/>
    <property type="match status" value="1"/>
</dbReference>
<dbReference type="PANTHER" id="PTHR44154:SF1">
    <property type="entry name" value="QUINONE OXIDOREDUCTASE"/>
    <property type="match status" value="1"/>
</dbReference>
<organism evidence="3 4">
    <name type="scientific">Streptosporangium lutulentum</name>
    <dbReference type="NCBI Taxonomy" id="1461250"/>
    <lineage>
        <taxon>Bacteria</taxon>
        <taxon>Bacillati</taxon>
        <taxon>Actinomycetota</taxon>
        <taxon>Actinomycetes</taxon>
        <taxon>Streptosporangiales</taxon>
        <taxon>Streptosporangiaceae</taxon>
        <taxon>Streptosporangium</taxon>
    </lineage>
</organism>
<comment type="caution">
    <text evidence="3">The sequence shown here is derived from an EMBL/GenBank/DDBJ whole genome shotgun (WGS) entry which is preliminary data.</text>
</comment>
<dbReference type="Pfam" id="PF13602">
    <property type="entry name" value="ADH_zinc_N_2"/>
    <property type="match status" value="1"/>
</dbReference>
<dbReference type="PANTHER" id="PTHR44154">
    <property type="entry name" value="QUINONE OXIDOREDUCTASE"/>
    <property type="match status" value="1"/>
</dbReference>
<dbReference type="Gene3D" id="3.90.180.10">
    <property type="entry name" value="Medium-chain alcohol dehydrogenases, catalytic domain"/>
    <property type="match status" value="1"/>
</dbReference>
<dbReference type="Proteomes" id="UP001225356">
    <property type="component" value="Unassembled WGS sequence"/>
</dbReference>
<dbReference type="SMART" id="SM00829">
    <property type="entry name" value="PKS_ER"/>
    <property type="match status" value="1"/>
</dbReference>
<dbReference type="InterPro" id="IPR051603">
    <property type="entry name" value="Zinc-ADH_QOR/CCCR"/>
</dbReference>
<dbReference type="SUPFAM" id="SSF51735">
    <property type="entry name" value="NAD(P)-binding Rossmann-fold domains"/>
    <property type="match status" value="1"/>
</dbReference>
<protein>
    <submittedName>
        <fullName evidence="3">Acetyl esterase</fullName>
        <ecNumber evidence="3">3.1.1.-</ecNumber>
    </submittedName>
</protein>
<dbReference type="InterPro" id="IPR013154">
    <property type="entry name" value="ADH-like_N"/>
</dbReference>
<dbReference type="GO" id="GO:0016787">
    <property type="term" value="F:hydrolase activity"/>
    <property type="evidence" value="ECO:0007669"/>
    <property type="project" value="UniProtKB-KW"/>
</dbReference>
<dbReference type="SUPFAM" id="SSF50129">
    <property type="entry name" value="GroES-like"/>
    <property type="match status" value="1"/>
</dbReference>
<dbReference type="RefSeq" id="WP_307567829.1">
    <property type="nucleotide sequence ID" value="NZ_JAUSQU010000001.1"/>
</dbReference>
<keyword evidence="1" id="KW-0521">NADP</keyword>
<name>A0ABT9QSY7_9ACTN</name>
<dbReference type="Pfam" id="PF08240">
    <property type="entry name" value="ADH_N"/>
    <property type="match status" value="1"/>
</dbReference>
<evidence type="ECO:0000256" key="1">
    <source>
        <dbReference type="ARBA" id="ARBA00022857"/>
    </source>
</evidence>
<dbReference type="InterPro" id="IPR011032">
    <property type="entry name" value="GroES-like_sf"/>
</dbReference>
<dbReference type="InterPro" id="IPR020843">
    <property type="entry name" value="ER"/>
</dbReference>